<evidence type="ECO:0000313" key="4">
    <source>
        <dbReference type="EMBL" id="RID84683.1"/>
    </source>
</evidence>
<dbReference type="GO" id="GO:0000160">
    <property type="term" value="P:phosphorelay signal transduction system"/>
    <property type="evidence" value="ECO:0007669"/>
    <property type="project" value="InterPro"/>
</dbReference>
<dbReference type="OrthoDB" id="9797769at2"/>
<dbReference type="RefSeq" id="WP_119113187.1">
    <property type="nucleotide sequence ID" value="NZ_CBCSEO010000001.1"/>
</dbReference>
<dbReference type="PROSITE" id="PS50110">
    <property type="entry name" value="RESPONSE_REGULATORY"/>
    <property type="match status" value="1"/>
</dbReference>
<dbReference type="Proteomes" id="UP000265816">
    <property type="component" value="Unassembled WGS sequence"/>
</dbReference>
<name>A0A398BAM6_9BACI</name>
<gene>
    <name evidence="4" type="ORF">D1970_12425</name>
</gene>
<evidence type="ECO:0000313" key="5">
    <source>
        <dbReference type="Proteomes" id="UP000265816"/>
    </source>
</evidence>
<reference evidence="4 5" key="1">
    <citation type="submission" date="2018-08" db="EMBL/GenBank/DDBJ databases">
        <title>Bacillus jemisoniae sp. nov., Bacillus chryseoplanitiae sp. nov., Bacillus resnikiae sp. nov., and Bacillus frankliniae sp. nov., isolated from Viking spacecraft and associated surfaces.</title>
        <authorList>
            <person name="Seuylemezian A."/>
            <person name="Vaishampayan P."/>
        </authorList>
    </citation>
    <scope>NUCLEOTIDE SEQUENCE [LARGE SCALE GENOMIC DNA]</scope>
    <source>
        <strain evidence="4 5">JJ-247</strain>
    </source>
</reference>
<accession>A0A398BAM6</accession>
<evidence type="ECO:0000256" key="2">
    <source>
        <dbReference type="PROSITE-ProRule" id="PRU00169"/>
    </source>
</evidence>
<feature type="modified residue" description="4-aspartylphosphate" evidence="2">
    <location>
        <position position="52"/>
    </location>
</feature>
<dbReference type="InterPro" id="IPR011006">
    <property type="entry name" value="CheY-like_superfamily"/>
</dbReference>
<proteinExistence type="predicted"/>
<dbReference type="PANTHER" id="PTHR44591">
    <property type="entry name" value="STRESS RESPONSE REGULATOR PROTEIN 1"/>
    <property type="match status" value="1"/>
</dbReference>
<comment type="caution">
    <text evidence="4">The sequence shown here is derived from an EMBL/GenBank/DDBJ whole genome shotgun (WGS) entry which is preliminary data.</text>
</comment>
<sequence length="122" mass="13795">MNNILLAEDEEILRMLITDIFEDEDYVIDEAEDGQEALHLSESNKYDLIILDYMMPCYTGAEVAEAIKKDGQNKDAAILMLSAKSQQSEKEGALKSGVDYFMEKPFSPVELLKKVREILGND</sequence>
<dbReference type="EMBL" id="QWVT01000019">
    <property type="protein sequence ID" value="RID84683.1"/>
    <property type="molecule type" value="Genomic_DNA"/>
</dbReference>
<dbReference type="InterPro" id="IPR001789">
    <property type="entry name" value="Sig_transdc_resp-reg_receiver"/>
</dbReference>
<keyword evidence="5" id="KW-1185">Reference proteome</keyword>
<keyword evidence="1 2" id="KW-0597">Phosphoprotein</keyword>
<feature type="domain" description="Response regulatory" evidence="3">
    <location>
        <begin position="3"/>
        <end position="119"/>
    </location>
</feature>
<dbReference type="InterPro" id="IPR050595">
    <property type="entry name" value="Bact_response_regulator"/>
</dbReference>
<protein>
    <submittedName>
        <fullName evidence="4">Response regulator</fullName>
    </submittedName>
</protein>
<dbReference type="PANTHER" id="PTHR44591:SF3">
    <property type="entry name" value="RESPONSE REGULATORY DOMAIN-CONTAINING PROTEIN"/>
    <property type="match status" value="1"/>
</dbReference>
<dbReference type="Gene3D" id="3.40.50.2300">
    <property type="match status" value="1"/>
</dbReference>
<evidence type="ECO:0000259" key="3">
    <source>
        <dbReference type="PROSITE" id="PS50110"/>
    </source>
</evidence>
<dbReference type="AlphaFoldDB" id="A0A398BAM6"/>
<dbReference type="SUPFAM" id="SSF52172">
    <property type="entry name" value="CheY-like"/>
    <property type="match status" value="1"/>
</dbReference>
<dbReference type="SMART" id="SM00448">
    <property type="entry name" value="REC"/>
    <property type="match status" value="1"/>
</dbReference>
<evidence type="ECO:0000256" key="1">
    <source>
        <dbReference type="ARBA" id="ARBA00022553"/>
    </source>
</evidence>
<organism evidence="4 5">
    <name type="scientific">Mesobacillus zeae</name>
    <dbReference type="NCBI Taxonomy" id="1917180"/>
    <lineage>
        <taxon>Bacteria</taxon>
        <taxon>Bacillati</taxon>
        <taxon>Bacillota</taxon>
        <taxon>Bacilli</taxon>
        <taxon>Bacillales</taxon>
        <taxon>Bacillaceae</taxon>
        <taxon>Mesobacillus</taxon>
    </lineage>
</organism>
<dbReference type="Pfam" id="PF00072">
    <property type="entry name" value="Response_reg"/>
    <property type="match status" value="1"/>
</dbReference>